<dbReference type="EMBL" id="FNBO01000005">
    <property type="protein sequence ID" value="SDF52813.1"/>
    <property type="molecule type" value="Genomic_DNA"/>
</dbReference>
<dbReference type="Pfam" id="PF00251">
    <property type="entry name" value="Glyco_hydro_32N"/>
    <property type="match status" value="1"/>
</dbReference>
<dbReference type="InterPro" id="IPR013189">
    <property type="entry name" value="Glyco_hydro_32_C"/>
</dbReference>
<evidence type="ECO:0000256" key="3">
    <source>
        <dbReference type="ARBA" id="ARBA00022801"/>
    </source>
</evidence>
<dbReference type="PROSITE" id="PS00609">
    <property type="entry name" value="GLYCOSYL_HYDROL_F32"/>
    <property type="match status" value="1"/>
</dbReference>
<dbReference type="InterPro" id="IPR013320">
    <property type="entry name" value="ConA-like_dom_sf"/>
</dbReference>
<dbReference type="EC" id="3.2.1.26" evidence="2"/>
<dbReference type="PANTHER" id="PTHR43101">
    <property type="entry name" value="BETA-FRUCTOSIDASE"/>
    <property type="match status" value="1"/>
</dbReference>
<sequence length="717" mass="78394">MIGRGTRVGFVCDGAPSDEQRAALSWLETRSIETVRVSPAEIGEVTDGCDVLWWHRDAPIEDGLLSEETRNAFDAFLADGGGLLLTLRAMAVVDDIGIDPVAPDVVGTESVAEPTGVLWRTLYDDHPAVTAFDSIRIPTCDRGAVPTAHYESVVPSHGEVLASTVRGDRDVPNEMTAVSWDRGGGVIGVGAPVAFDEPAAEPIADARSELVSGCLSAVDGGGDQPGRPKTADELTAMREAFADDPTRPRYHFTPPANWLNDPNGLIRWDGRYHLFYQYNPAGPFHNAIHWGHAVSDDLLHWTDEPVALSPSPDGPDRDGCWSGCAVDDDGTPTVLYTGGDGRWQLPCLATSADPGLREWDKDSGNPVIEEPPSDLDLLSTEDWEIEFRDHAVWRDGDTWYQLIGSGVADRGGTALLYVSSDLREWEYERPLLTGDDGHGAVWECPELLDLGERSLLHVSNYEEVVYFVGEIDDGGFDIAHRGVLDHGDFYAPQSLRDGDRYLTWGWLPETRGTSAQWDAGWSGAMSLPRVLSLGDDGRLRQRPAAEVDRLRRDRLSTAVPTVLDERRHALDVGGRTLEIELEVSLEDASAFELSVFESADRDERTAIRYTRESELLVDRSESDREGVGTPDVQRMSVTPYDEPLSLRAFLDGSVIELFANGRHCLTSRVYPAEESTGLSVTAEDGRATVAKFDVWELESAITPVTGLASAAPDTESQ</sequence>
<dbReference type="PANTHER" id="PTHR43101:SF1">
    <property type="entry name" value="BETA-FRUCTOSIDASE"/>
    <property type="match status" value="1"/>
</dbReference>
<name>A0A1G7LTP5_9EURY</name>
<keyword evidence="3" id="KW-0378">Hydrolase</keyword>
<evidence type="ECO:0000256" key="4">
    <source>
        <dbReference type="ARBA" id="ARBA00023295"/>
    </source>
</evidence>
<reference evidence="7 8" key="1">
    <citation type="submission" date="2016-10" db="EMBL/GenBank/DDBJ databases">
        <authorList>
            <person name="Varghese N."/>
            <person name="Submissions S."/>
        </authorList>
    </citation>
    <scope>NUCLEOTIDE SEQUENCE [LARGE SCALE GENOMIC DNA]</scope>
    <source>
        <strain evidence="7 8">CGMCC 1.3527</strain>
    </source>
</reference>
<dbReference type="SUPFAM" id="SSF75005">
    <property type="entry name" value="Arabinanase/levansucrase/invertase"/>
    <property type="match status" value="1"/>
</dbReference>
<dbReference type="GO" id="GO:0005975">
    <property type="term" value="P:carbohydrate metabolic process"/>
    <property type="evidence" value="ECO:0007669"/>
    <property type="project" value="InterPro"/>
</dbReference>
<dbReference type="Gene3D" id="2.115.10.20">
    <property type="entry name" value="Glycosyl hydrolase domain, family 43"/>
    <property type="match status" value="1"/>
</dbReference>
<dbReference type="SMART" id="SM00640">
    <property type="entry name" value="Glyco_32"/>
    <property type="match status" value="1"/>
</dbReference>
<dbReference type="AlphaFoldDB" id="A0A1G7LTP5"/>
<gene>
    <name evidence="7" type="ORF">SAMN04488067_105103</name>
</gene>
<accession>A0A1G7LTP5</accession>
<dbReference type="InterPro" id="IPR001362">
    <property type="entry name" value="Glyco_hydro_32"/>
</dbReference>
<dbReference type="RefSeq" id="WP_149798463.1">
    <property type="nucleotide sequence ID" value="NZ_FNBO01000005.1"/>
</dbReference>
<dbReference type="OrthoDB" id="166931at2157"/>
<evidence type="ECO:0000259" key="6">
    <source>
        <dbReference type="Pfam" id="PF08244"/>
    </source>
</evidence>
<comment type="similarity">
    <text evidence="1">Belongs to the glycosyl hydrolase 32 family.</text>
</comment>
<dbReference type="GO" id="GO:0004564">
    <property type="term" value="F:beta-fructofuranosidase activity"/>
    <property type="evidence" value="ECO:0007669"/>
    <property type="project" value="UniProtKB-EC"/>
</dbReference>
<feature type="domain" description="Glycosyl hydrolase family 32 C-terminal" evidence="6">
    <location>
        <begin position="546"/>
        <end position="696"/>
    </location>
</feature>
<proteinExistence type="inferred from homology"/>
<evidence type="ECO:0000313" key="7">
    <source>
        <dbReference type="EMBL" id="SDF52813.1"/>
    </source>
</evidence>
<evidence type="ECO:0000259" key="5">
    <source>
        <dbReference type="Pfam" id="PF00251"/>
    </source>
</evidence>
<dbReference type="Pfam" id="PF08244">
    <property type="entry name" value="Glyco_hydro_32C"/>
    <property type="match status" value="1"/>
</dbReference>
<organism evidence="7 8">
    <name type="scientific">Halorubrum xinjiangense</name>
    <dbReference type="NCBI Taxonomy" id="261291"/>
    <lineage>
        <taxon>Archaea</taxon>
        <taxon>Methanobacteriati</taxon>
        <taxon>Methanobacteriota</taxon>
        <taxon>Stenosarchaea group</taxon>
        <taxon>Halobacteria</taxon>
        <taxon>Halobacteriales</taxon>
        <taxon>Haloferacaceae</taxon>
        <taxon>Halorubrum</taxon>
    </lineage>
</organism>
<evidence type="ECO:0000256" key="1">
    <source>
        <dbReference type="ARBA" id="ARBA00009902"/>
    </source>
</evidence>
<keyword evidence="4" id="KW-0326">Glycosidase</keyword>
<dbReference type="SUPFAM" id="SSF49899">
    <property type="entry name" value="Concanavalin A-like lectins/glucanases"/>
    <property type="match status" value="1"/>
</dbReference>
<dbReference type="InterPro" id="IPR013148">
    <property type="entry name" value="Glyco_hydro_32_N"/>
</dbReference>
<dbReference type="InterPro" id="IPR018053">
    <property type="entry name" value="Glyco_hydro_32_AS"/>
</dbReference>
<dbReference type="Proteomes" id="UP000324020">
    <property type="component" value="Unassembled WGS sequence"/>
</dbReference>
<dbReference type="CDD" id="cd08996">
    <property type="entry name" value="GH32_FFase"/>
    <property type="match status" value="1"/>
</dbReference>
<dbReference type="InterPro" id="IPR051214">
    <property type="entry name" value="GH32_Enzymes"/>
</dbReference>
<evidence type="ECO:0000313" key="8">
    <source>
        <dbReference type="Proteomes" id="UP000324020"/>
    </source>
</evidence>
<evidence type="ECO:0000256" key="2">
    <source>
        <dbReference type="ARBA" id="ARBA00012758"/>
    </source>
</evidence>
<feature type="domain" description="Glycosyl hydrolase family 32 N-terminal" evidence="5">
    <location>
        <begin position="251"/>
        <end position="543"/>
    </location>
</feature>
<dbReference type="InterPro" id="IPR023296">
    <property type="entry name" value="Glyco_hydro_beta-prop_sf"/>
</dbReference>
<keyword evidence="8" id="KW-1185">Reference proteome</keyword>
<dbReference type="Gene3D" id="2.60.120.560">
    <property type="entry name" value="Exo-inulinase, domain 1"/>
    <property type="match status" value="1"/>
</dbReference>
<protein>
    <recommendedName>
        <fullName evidence="2">beta-fructofuranosidase</fullName>
        <ecNumber evidence="2">3.2.1.26</ecNumber>
    </recommendedName>
</protein>